<feature type="transmembrane region" description="Helical" evidence="5">
    <location>
        <begin position="148"/>
        <end position="169"/>
    </location>
</feature>
<reference evidence="7 8" key="1">
    <citation type="journal article" date="2014" name="BMC Genomics">
        <title>Comparison of environmental and isolate Sulfobacillus genomes reveals diverse carbon, sulfur, nitrogen, and hydrogen metabolisms.</title>
        <authorList>
            <person name="Justice N.B."/>
            <person name="Norman A."/>
            <person name="Brown C.T."/>
            <person name="Singh A."/>
            <person name="Thomas B.C."/>
            <person name="Banfield J.F."/>
        </authorList>
    </citation>
    <scope>NUCLEOTIDE SEQUENCE [LARGE SCALE GENOMIC DNA]</scope>
    <source>
        <strain evidence="7">AMDSBA3</strain>
    </source>
</reference>
<comment type="similarity">
    <text evidence="5">Belongs to the binding-protein-dependent transport system permease family.</text>
</comment>
<dbReference type="PANTHER" id="PTHR43376">
    <property type="entry name" value="OLIGOPEPTIDE TRANSPORT SYSTEM PERMEASE PROTEIN"/>
    <property type="match status" value="1"/>
</dbReference>
<keyword evidence="5" id="KW-0813">Transport</keyword>
<dbReference type="PANTHER" id="PTHR43376:SF1">
    <property type="entry name" value="OLIGOPEPTIDE TRANSPORT SYSTEM PERMEASE PROTEIN"/>
    <property type="match status" value="1"/>
</dbReference>
<dbReference type="GO" id="GO:0055085">
    <property type="term" value="P:transmembrane transport"/>
    <property type="evidence" value="ECO:0007669"/>
    <property type="project" value="InterPro"/>
</dbReference>
<evidence type="ECO:0000256" key="1">
    <source>
        <dbReference type="ARBA" id="ARBA00004141"/>
    </source>
</evidence>
<evidence type="ECO:0000259" key="6">
    <source>
        <dbReference type="PROSITE" id="PS50928"/>
    </source>
</evidence>
<dbReference type="InterPro" id="IPR000515">
    <property type="entry name" value="MetI-like"/>
</dbReference>
<dbReference type="CDD" id="cd06261">
    <property type="entry name" value="TM_PBP2"/>
    <property type="match status" value="1"/>
</dbReference>
<sequence>MTYLRRRLLFYLIAFWASITLNFLIPRLMPGNAAEDLMMRMHGKVSPYALKALESEFGLAQHTSLLTQYGQYLVALAHGNFGVSITYFPTPVIVVIEQALPWTLGLIGVATVISFALGTLIGIWVAWHRASRWDRFTVPAAMFTSAFPYFWLALIFLYVFGFLFHWFPLAQAYSSSLPPALTVPSIIDIVYHAILPAFTIVIASLGGWILSMRNNMIPSLQEDYIQLARAAGIKDRIIMYQYAARNALLPNLTGFAMALGFIVAGAILTEIVFSYPGLGFLLFQAASNQDYPLLQALLLIISVAVLLANLIVDLLYGRLDPRANRSGG</sequence>
<protein>
    <submittedName>
        <fullName evidence="7">Peptide ABC transporter permease</fullName>
    </submittedName>
</protein>
<evidence type="ECO:0000256" key="2">
    <source>
        <dbReference type="ARBA" id="ARBA00022692"/>
    </source>
</evidence>
<dbReference type="Gene3D" id="1.10.3720.10">
    <property type="entry name" value="MetI-like"/>
    <property type="match status" value="1"/>
</dbReference>
<dbReference type="SUPFAM" id="SSF161098">
    <property type="entry name" value="MetI-like"/>
    <property type="match status" value="1"/>
</dbReference>
<proteinExistence type="inferred from homology"/>
<comment type="caution">
    <text evidence="7">The sequence shown here is derived from an EMBL/GenBank/DDBJ whole genome shotgun (WGS) entry which is preliminary data.</text>
</comment>
<feature type="transmembrane region" description="Helical" evidence="5">
    <location>
        <begin position="293"/>
        <end position="316"/>
    </location>
</feature>
<name>A0A2T2WJM8_9FIRM</name>
<organism evidence="7 8">
    <name type="scientific">Sulfobacillus acidophilus</name>
    <dbReference type="NCBI Taxonomy" id="53633"/>
    <lineage>
        <taxon>Bacteria</taxon>
        <taxon>Bacillati</taxon>
        <taxon>Bacillota</taxon>
        <taxon>Clostridia</taxon>
        <taxon>Eubacteriales</taxon>
        <taxon>Clostridiales Family XVII. Incertae Sedis</taxon>
        <taxon>Sulfobacillus</taxon>
    </lineage>
</organism>
<feature type="domain" description="ABC transmembrane type-1" evidence="6">
    <location>
        <begin position="100"/>
        <end position="312"/>
    </location>
</feature>
<keyword evidence="2 5" id="KW-0812">Transmembrane</keyword>
<accession>A0A2T2WJM8</accession>
<gene>
    <name evidence="7" type="ORF">C7B45_06825</name>
</gene>
<evidence type="ECO:0000313" key="8">
    <source>
        <dbReference type="Proteomes" id="UP000241848"/>
    </source>
</evidence>
<feature type="transmembrane region" description="Helical" evidence="5">
    <location>
        <begin position="189"/>
        <end position="210"/>
    </location>
</feature>
<dbReference type="Proteomes" id="UP000241848">
    <property type="component" value="Unassembled WGS sequence"/>
</dbReference>
<dbReference type="Pfam" id="PF00528">
    <property type="entry name" value="BPD_transp_1"/>
    <property type="match status" value="1"/>
</dbReference>
<feature type="transmembrane region" description="Helical" evidence="5">
    <location>
        <begin position="104"/>
        <end position="127"/>
    </location>
</feature>
<feature type="transmembrane region" description="Helical" evidence="5">
    <location>
        <begin position="248"/>
        <end position="273"/>
    </location>
</feature>
<evidence type="ECO:0000256" key="5">
    <source>
        <dbReference type="RuleBase" id="RU363032"/>
    </source>
</evidence>
<dbReference type="AlphaFoldDB" id="A0A2T2WJM8"/>
<comment type="subcellular location">
    <subcellularLocation>
        <location evidence="5">Cell membrane</location>
        <topology evidence="5">Multi-pass membrane protein</topology>
    </subcellularLocation>
    <subcellularLocation>
        <location evidence="1">Membrane</location>
        <topology evidence="1">Multi-pass membrane protein</topology>
    </subcellularLocation>
</comment>
<dbReference type="InterPro" id="IPR035906">
    <property type="entry name" value="MetI-like_sf"/>
</dbReference>
<dbReference type="PROSITE" id="PS50928">
    <property type="entry name" value="ABC_TM1"/>
    <property type="match status" value="1"/>
</dbReference>
<feature type="transmembrane region" description="Helical" evidence="5">
    <location>
        <begin position="9"/>
        <end position="29"/>
    </location>
</feature>
<evidence type="ECO:0000256" key="4">
    <source>
        <dbReference type="ARBA" id="ARBA00023136"/>
    </source>
</evidence>
<evidence type="ECO:0000256" key="3">
    <source>
        <dbReference type="ARBA" id="ARBA00022989"/>
    </source>
</evidence>
<keyword evidence="4 5" id="KW-0472">Membrane</keyword>
<keyword evidence="3 5" id="KW-1133">Transmembrane helix</keyword>
<evidence type="ECO:0000313" key="7">
    <source>
        <dbReference type="EMBL" id="PSR22426.1"/>
    </source>
</evidence>
<dbReference type="EMBL" id="PXYV01000017">
    <property type="protein sequence ID" value="PSR22426.1"/>
    <property type="molecule type" value="Genomic_DNA"/>
</dbReference>
<dbReference type="GO" id="GO:0005886">
    <property type="term" value="C:plasma membrane"/>
    <property type="evidence" value="ECO:0007669"/>
    <property type="project" value="UniProtKB-SubCell"/>
</dbReference>